<dbReference type="GO" id="GO:0008236">
    <property type="term" value="F:serine-type peptidase activity"/>
    <property type="evidence" value="ECO:0007669"/>
    <property type="project" value="UniProtKB-KW"/>
</dbReference>
<feature type="domain" description="Dipeptidylpeptidase IV N-terminal" evidence="9">
    <location>
        <begin position="238"/>
        <end position="517"/>
    </location>
</feature>
<dbReference type="Pfam" id="PF01847">
    <property type="entry name" value="VHL"/>
    <property type="match status" value="1"/>
</dbReference>
<evidence type="ECO:0000256" key="4">
    <source>
        <dbReference type="ARBA" id="ARBA00022438"/>
    </source>
</evidence>
<evidence type="ECO:0000256" key="2">
    <source>
        <dbReference type="ARBA" id="ARBA00006150"/>
    </source>
</evidence>
<sequence length="814" mass="89976">MLLLLLSLLPALASAAAYLNGQSKHADPLPHIPFNPHWHPAGHSFWFRRQIDDSASRFMTVNATSGVQEPAFDHAALASALNKRGIEATENDLPFTFIDTSSTHVRFRVAGAGMEFDGAQLKDVLGVRENILVPLRLEEPSEDAGGATSVRFVNTSPRALALWWIDTEGNAVAYGPLAASSELLVHTFVGHVWRVGETDGRVLAVWRAGIDEGVARVGEKVVSKLGPESKTVAAKGRAFVRGNQVWVRDESGRETQMSTRGSAETPFRLTVYHSPDGKWAVVWQFTPAQSHNVYMVESSPKDQVQPKLKTISYLKPGDKVAVDRPRLFDLEGRKEVETSEELFASPYAVTNVGWDAESGEYRFIYNERGHRTLRVVGMSTTGAVRAVIEDTQKTFIDYSAKTYTHAIPGTDDFIWMSERDGWNHLYLFDMKNGTVKNQITKGKFVVRSVEFVDDKKRQLWFKGYGLVPHQDYYHAHLARINLDGTGLTVLTKGDGTHTWKWSPDFTKFTDTWSRVDAAPRSVLRDAVIGEEREVVDTGNISTLLRGALVAERFVAPGRDGSTPIYGIIIKPKNFDASKKYPIIEQIYAGPQDFFVPKAFSPLTRQRDIADAGFILVQIDGMGTNWRSKKFHDVCAKNLKDAGFPDRIAWMRAAASTRPWMDLERVGVYGGSAGGQNAAAAVLFQGDFYKAAAADCGCHDNRMDKMWWNEQWMGYPVDASYEASSNVGAAKNLTGALMLIVGELDTNVDPASTMQVVNALTVANKDFDLLVVPGGGHGSGGSTTLGRRRQLDFFKWHLLGEKPKLWNRVGKGASG</sequence>
<dbReference type="PANTHER" id="PTHR11731">
    <property type="entry name" value="PROTEASE FAMILY S9B,C DIPEPTIDYL-PEPTIDASE IV-RELATED"/>
    <property type="match status" value="1"/>
</dbReference>
<dbReference type="GO" id="GO:0006508">
    <property type="term" value="P:proteolysis"/>
    <property type="evidence" value="ECO:0007669"/>
    <property type="project" value="InterPro"/>
</dbReference>
<dbReference type="SUPFAM" id="SSF53474">
    <property type="entry name" value="alpha/beta-Hydrolases"/>
    <property type="match status" value="1"/>
</dbReference>
<dbReference type="Gene3D" id="2.60.40.780">
    <property type="entry name" value="von Hippel-Lindau disease tumour suppressor, beta domain"/>
    <property type="match status" value="1"/>
</dbReference>
<dbReference type="InterPro" id="IPR024053">
    <property type="entry name" value="VHL_beta_dom"/>
</dbReference>
<comment type="catalytic activity">
    <reaction evidence="1">
        <text>Release of an N-terminal dipeptide, Xaa-Yaa-|-Zaa-, from a polypeptide, preferentially when Yaa is Pro, provided Zaa is neither Pro nor hydroxyproline.</text>
        <dbReference type="EC" id="3.4.14.5"/>
    </reaction>
</comment>
<evidence type="ECO:0000256" key="7">
    <source>
        <dbReference type="SAM" id="SignalP"/>
    </source>
</evidence>
<keyword evidence="6" id="KW-0325">Glycoprotein</keyword>
<dbReference type="Pfam" id="PF00930">
    <property type="entry name" value="DPPIV_N"/>
    <property type="match status" value="1"/>
</dbReference>
<evidence type="ECO:0000313" key="11">
    <source>
        <dbReference type="EMBL" id="KAF2665997.1"/>
    </source>
</evidence>
<comment type="similarity">
    <text evidence="2">Belongs to the peptidase S9B family.</text>
</comment>
<dbReference type="OrthoDB" id="413400at2759"/>
<evidence type="ECO:0000256" key="1">
    <source>
        <dbReference type="ARBA" id="ARBA00001257"/>
    </source>
</evidence>
<dbReference type="Gene3D" id="2.140.10.30">
    <property type="entry name" value="Dipeptidylpeptidase IV, N-terminal domain"/>
    <property type="match status" value="1"/>
</dbReference>
<protein>
    <recommendedName>
        <fullName evidence="3">dipeptidyl-peptidase IV</fullName>
        <ecNumber evidence="3">3.4.14.5</ecNumber>
    </recommendedName>
</protein>
<reference evidence="11" key="1">
    <citation type="journal article" date="2020" name="Stud. Mycol.">
        <title>101 Dothideomycetes genomes: a test case for predicting lifestyles and emergence of pathogens.</title>
        <authorList>
            <person name="Haridas S."/>
            <person name="Albert R."/>
            <person name="Binder M."/>
            <person name="Bloem J."/>
            <person name="Labutti K."/>
            <person name="Salamov A."/>
            <person name="Andreopoulos B."/>
            <person name="Baker S."/>
            <person name="Barry K."/>
            <person name="Bills G."/>
            <person name="Bluhm B."/>
            <person name="Cannon C."/>
            <person name="Castanera R."/>
            <person name="Culley D."/>
            <person name="Daum C."/>
            <person name="Ezra D."/>
            <person name="Gonzalez J."/>
            <person name="Henrissat B."/>
            <person name="Kuo A."/>
            <person name="Liang C."/>
            <person name="Lipzen A."/>
            <person name="Lutzoni F."/>
            <person name="Magnuson J."/>
            <person name="Mondo S."/>
            <person name="Nolan M."/>
            <person name="Ohm R."/>
            <person name="Pangilinan J."/>
            <person name="Park H.-J."/>
            <person name="Ramirez L."/>
            <person name="Alfaro M."/>
            <person name="Sun H."/>
            <person name="Tritt A."/>
            <person name="Yoshinaga Y."/>
            <person name="Zwiers L.-H."/>
            <person name="Turgeon B."/>
            <person name="Goodwin S."/>
            <person name="Spatafora J."/>
            <person name="Crous P."/>
            <person name="Grigoriev I."/>
        </authorList>
    </citation>
    <scope>NUCLEOTIDE SEQUENCE</scope>
    <source>
        <strain evidence="11">CBS 115976</strain>
    </source>
</reference>
<feature type="signal peptide" evidence="7">
    <location>
        <begin position="1"/>
        <end position="15"/>
    </location>
</feature>
<evidence type="ECO:0000256" key="6">
    <source>
        <dbReference type="ARBA" id="ARBA00023180"/>
    </source>
</evidence>
<keyword evidence="4" id="KW-0031">Aminopeptidase</keyword>
<keyword evidence="4" id="KW-0378">Hydrolase</keyword>
<dbReference type="GO" id="GO:0004177">
    <property type="term" value="F:aminopeptidase activity"/>
    <property type="evidence" value="ECO:0007669"/>
    <property type="project" value="UniProtKB-KW"/>
</dbReference>
<evidence type="ECO:0000259" key="8">
    <source>
        <dbReference type="Pfam" id="PF00326"/>
    </source>
</evidence>
<dbReference type="InterPro" id="IPR001375">
    <property type="entry name" value="Peptidase_S9_cat"/>
</dbReference>
<dbReference type="AlphaFoldDB" id="A0A6A6U3I5"/>
<dbReference type="Proteomes" id="UP000799302">
    <property type="component" value="Unassembled WGS sequence"/>
</dbReference>
<dbReference type="GO" id="GO:0008239">
    <property type="term" value="F:dipeptidyl-peptidase activity"/>
    <property type="evidence" value="ECO:0007669"/>
    <property type="project" value="UniProtKB-EC"/>
</dbReference>
<keyword evidence="7" id="KW-0732">Signal</keyword>
<feature type="domain" description="Peptidase S9 prolyl oligopeptidase catalytic" evidence="8">
    <location>
        <begin position="608"/>
        <end position="797"/>
    </location>
</feature>
<accession>A0A6A6U3I5</accession>
<dbReference type="InterPro" id="IPR050278">
    <property type="entry name" value="Serine_Prot_S9B/DPPIV"/>
</dbReference>
<dbReference type="EC" id="3.4.14.5" evidence="3"/>
<dbReference type="SUPFAM" id="SSF49468">
    <property type="entry name" value="VHL"/>
    <property type="match status" value="1"/>
</dbReference>
<organism evidence="11 12">
    <name type="scientific">Microthyrium microscopicum</name>
    <dbReference type="NCBI Taxonomy" id="703497"/>
    <lineage>
        <taxon>Eukaryota</taxon>
        <taxon>Fungi</taxon>
        <taxon>Dikarya</taxon>
        <taxon>Ascomycota</taxon>
        <taxon>Pezizomycotina</taxon>
        <taxon>Dothideomycetes</taxon>
        <taxon>Dothideomycetes incertae sedis</taxon>
        <taxon>Microthyriales</taxon>
        <taxon>Microthyriaceae</taxon>
        <taxon>Microthyrium</taxon>
    </lineage>
</organism>
<dbReference type="PANTHER" id="PTHR11731:SF118">
    <property type="entry name" value="BLR1971 PROTEIN"/>
    <property type="match status" value="1"/>
</dbReference>
<proteinExistence type="inferred from homology"/>
<gene>
    <name evidence="11" type="ORF">BT63DRAFT_427783</name>
</gene>
<evidence type="ECO:0000256" key="5">
    <source>
        <dbReference type="ARBA" id="ARBA00022825"/>
    </source>
</evidence>
<dbReference type="Gene3D" id="3.40.50.1820">
    <property type="entry name" value="alpha/beta hydrolase"/>
    <property type="match status" value="1"/>
</dbReference>
<dbReference type="InterPro" id="IPR029058">
    <property type="entry name" value="AB_hydrolase_fold"/>
</dbReference>
<keyword evidence="4" id="KW-0645">Protease</keyword>
<keyword evidence="12" id="KW-1185">Reference proteome</keyword>
<dbReference type="SUPFAM" id="SSF82171">
    <property type="entry name" value="DPP6 N-terminal domain-like"/>
    <property type="match status" value="1"/>
</dbReference>
<name>A0A6A6U3I5_9PEZI</name>
<evidence type="ECO:0000313" key="12">
    <source>
        <dbReference type="Proteomes" id="UP000799302"/>
    </source>
</evidence>
<feature type="chain" id="PRO_5025356734" description="dipeptidyl-peptidase IV" evidence="7">
    <location>
        <begin position="16"/>
        <end position="814"/>
    </location>
</feature>
<dbReference type="InterPro" id="IPR036208">
    <property type="entry name" value="VHL_sf"/>
</dbReference>
<dbReference type="Pfam" id="PF00326">
    <property type="entry name" value="Peptidase_S9"/>
    <property type="match status" value="1"/>
</dbReference>
<evidence type="ECO:0000259" key="9">
    <source>
        <dbReference type="Pfam" id="PF00930"/>
    </source>
</evidence>
<keyword evidence="5" id="KW-0720">Serine protease</keyword>
<dbReference type="InterPro" id="IPR002469">
    <property type="entry name" value="Peptidase_S9B_N"/>
</dbReference>
<feature type="domain" description="von Hippel-Lindau disease tumour suppressor beta" evidence="10">
    <location>
        <begin position="147"/>
        <end position="194"/>
    </location>
</feature>
<dbReference type="EMBL" id="MU004239">
    <property type="protein sequence ID" value="KAF2665997.1"/>
    <property type="molecule type" value="Genomic_DNA"/>
</dbReference>
<dbReference type="InterPro" id="IPR037140">
    <property type="entry name" value="VHL_beta_dom_sf"/>
</dbReference>
<evidence type="ECO:0000256" key="3">
    <source>
        <dbReference type="ARBA" id="ARBA00012062"/>
    </source>
</evidence>
<evidence type="ECO:0000259" key="10">
    <source>
        <dbReference type="Pfam" id="PF01847"/>
    </source>
</evidence>